<feature type="compositionally biased region" description="Low complexity" evidence="4">
    <location>
        <begin position="278"/>
        <end position="287"/>
    </location>
</feature>
<dbReference type="GO" id="GO:0003700">
    <property type="term" value="F:DNA-binding transcription factor activity"/>
    <property type="evidence" value="ECO:0007669"/>
    <property type="project" value="TreeGrafter"/>
</dbReference>
<evidence type="ECO:0000256" key="3">
    <source>
        <dbReference type="PROSITE-ProRule" id="PRU00357"/>
    </source>
</evidence>
<protein>
    <recommendedName>
        <fullName evidence="5">CCT domain-containing protein</fullName>
    </recommendedName>
</protein>
<dbReference type="GO" id="GO:0009909">
    <property type="term" value="P:regulation of flower development"/>
    <property type="evidence" value="ECO:0007669"/>
    <property type="project" value="InterPro"/>
</dbReference>
<feature type="region of interest" description="Disordered" evidence="4">
    <location>
        <begin position="85"/>
        <end position="119"/>
    </location>
</feature>
<feature type="domain" description="CCT" evidence="5">
    <location>
        <begin position="300"/>
        <end position="342"/>
    </location>
</feature>
<proteinExistence type="predicted"/>
<gene>
    <name evidence="6" type="ORF">Cni_G14896</name>
</gene>
<reference evidence="6 7" key="1">
    <citation type="submission" date="2023-10" db="EMBL/GenBank/DDBJ databases">
        <title>Chromosome-scale genome assembly provides insights into flower coloration mechanisms of Canna indica.</title>
        <authorList>
            <person name="Li C."/>
        </authorList>
    </citation>
    <scope>NUCLEOTIDE SEQUENCE [LARGE SCALE GENOMIC DNA]</scope>
    <source>
        <tissue evidence="6">Flower</tissue>
    </source>
</reference>
<evidence type="ECO:0000313" key="6">
    <source>
        <dbReference type="EMBL" id="WOL06164.1"/>
    </source>
</evidence>
<dbReference type="GO" id="GO:0005634">
    <property type="term" value="C:nucleus"/>
    <property type="evidence" value="ECO:0007669"/>
    <property type="project" value="UniProtKB-SubCell"/>
</dbReference>
<keyword evidence="7" id="KW-1185">Reference proteome</keyword>
<evidence type="ECO:0000256" key="1">
    <source>
        <dbReference type="ARBA" id="ARBA00004123"/>
    </source>
</evidence>
<sequence length="398" mass="41682">MAEGISSPIAAQLLDFCDDEGAGADAGELFAPSEDQQDQPLLFHPYDDVSSAAAAVTTLAATNCYPIDDDATFSPFPAFYSLLEASPPPADSEPDLSRYPSSSSSSNPIPPPPSSMFPVPPPMFVGDPFDHSGFSLVPAPLVAPIPASGPASSHPLAAYEEESYATAAGPRPPPNELLGLEAPPFGFLDGIGMGPLYCGGMLCNGEPAQGLFGGGIPSLGPDAGLLPPPGDAAESGGLPPLGHDAIPRAYSSGDMKVIGGGGQHLMGGCNGNPSPLPSSDIAAASDESSGKVGRLSAEERKEKIKRYMKKRNNRNFSKKIKYACRKTLADSRPRVRGRFAKNDELGEVTRLSSSSHEFDDEEEEVVIKGEDTIDSSDVLAHISGVNSFKYIFTLESWI</sequence>
<dbReference type="InterPro" id="IPR045281">
    <property type="entry name" value="CONSTANS-like"/>
</dbReference>
<dbReference type="PANTHER" id="PTHR31319">
    <property type="entry name" value="ZINC FINGER PROTEIN CONSTANS-LIKE 4"/>
    <property type="match status" value="1"/>
</dbReference>
<dbReference type="InterPro" id="IPR010402">
    <property type="entry name" value="CCT_domain"/>
</dbReference>
<feature type="region of interest" description="Disordered" evidence="4">
    <location>
        <begin position="269"/>
        <end position="293"/>
    </location>
</feature>
<evidence type="ECO:0000259" key="5">
    <source>
        <dbReference type="PROSITE" id="PS51017"/>
    </source>
</evidence>
<organism evidence="6 7">
    <name type="scientific">Canna indica</name>
    <name type="common">Indian-shot</name>
    <dbReference type="NCBI Taxonomy" id="4628"/>
    <lineage>
        <taxon>Eukaryota</taxon>
        <taxon>Viridiplantae</taxon>
        <taxon>Streptophyta</taxon>
        <taxon>Embryophyta</taxon>
        <taxon>Tracheophyta</taxon>
        <taxon>Spermatophyta</taxon>
        <taxon>Magnoliopsida</taxon>
        <taxon>Liliopsida</taxon>
        <taxon>Zingiberales</taxon>
        <taxon>Cannaceae</taxon>
        <taxon>Canna</taxon>
    </lineage>
</organism>
<evidence type="ECO:0000256" key="4">
    <source>
        <dbReference type="SAM" id="MobiDB-lite"/>
    </source>
</evidence>
<keyword evidence="2 3" id="KW-0539">Nucleus</keyword>
<dbReference type="Proteomes" id="UP001327560">
    <property type="component" value="Chromosome 4"/>
</dbReference>
<evidence type="ECO:0000313" key="7">
    <source>
        <dbReference type="Proteomes" id="UP001327560"/>
    </source>
</evidence>
<feature type="compositionally biased region" description="Pro residues" evidence="4">
    <location>
        <begin position="108"/>
        <end position="119"/>
    </location>
</feature>
<comment type="subcellular location">
    <subcellularLocation>
        <location evidence="1 3">Nucleus</location>
    </subcellularLocation>
</comment>
<evidence type="ECO:0000256" key="2">
    <source>
        <dbReference type="ARBA" id="ARBA00023242"/>
    </source>
</evidence>
<dbReference type="AlphaFoldDB" id="A0AAQ3QCT2"/>
<dbReference type="EMBL" id="CP136893">
    <property type="protein sequence ID" value="WOL06164.1"/>
    <property type="molecule type" value="Genomic_DNA"/>
</dbReference>
<accession>A0AAQ3QCT2</accession>
<dbReference type="PANTHER" id="PTHR31319:SF110">
    <property type="entry name" value="CCT MOTIF FAMILY PROTEIN"/>
    <property type="match status" value="1"/>
</dbReference>
<feature type="compositionally biased region" description="Low complexity" evidence="4">
    <location>
        <begin position="97"/>
        <end position="107"/>
    </location>
</feature>
<name>A0AAQ3QCT2_9LILI</name>
<dbReference type="PROSITE" id="PS51017">
    <property type="entry name" value="CCT"/>
    <property type="match status" value="1"/>
</dbReference>
<dbReference type="Pfam" id="PF06203">
    <property type="entry name" value="CCT"/>
    <property type="match status" value="1"/>
</dbReference>